<dbReference type="Proteomes" id="UP000799324">
    <property type="component" value="Unassembled WGS sequence"/>
</dbReference>
<proteinExistence type="predicted"/>
<feature type="domain" description="Xylanolytic transcriptional activator regulatory" evidence="8">
    <location>
        <begin position="212"/>
        <end position="284"/>
    </location>
</feature>
<keyword evidence="6" id="KW-0539">Nucleus</keyword>
<dbReference type="InterPro" id="IPR007219">
    <property type="entry name" value="XnlR_reg_dom"/>
</dbReference>
<keyword evidence="4" id="KW-0238">DNA-binding</keyword>
<feature type="region of interest" description="Disordered" evidence="7">
    <location>
        <begin position="570"/>
        <end position="601"/>
    </location>
</feature>
<evidence type="ECO:0000256" key="4">
    <source>
        <dbReference type="ARBA" id="ARBA00023125"/>
    </source>
</evidence>
<organism evidence="9 10">
    <name type="scientific">Lophiostoma macrostomum CBS 122681</name>
    <dbReference type="NCBI Taxonomy" id="1314788"/>
    <lineage>
        <taxon>Eukaryota</taxon>
        <taxon>Fungi</taxon>
        <taxon>Dikarya</taxon>
        <taxon>Ascomycota</taxon>
        <taxon>Pezizomycotina</taxon>
        <taxon>Dothideomycetes</taxon>
        <taxon>Pleosporomycetidae</taxon>
        <taxon>Pleosporales</taxon>
        <taxon>Lophiostomataceae</taxon>
        <taxon>Lophiostoma</taxon>
    </lineage>
</organism>
<dbReference type="GO" id="GO:0003677">
    <property type="term" value="F:DNA binding"/>
    <property type="evidence" value="ECO:0007669"/>
    <property type="project" value="UniProtKB-KW"/>
</dbReference>
<evidence type="ECO:0000256" key="7">
    <source>
        <dbReference type="SAM" id="MobiDB-lite"/>
    </source>
</evidence>
<dbReference type="SMART" id="SM00906">
    <property type="entry name" value="Fungal_trans"/>
    <property type="match status" value="1"/>
</dbReference>
<dbReference type="OrthoDB" id="4161332at2759"/>
<dbReference type="InterPro" id="IPR051615">
    <property type="entry name" value="Transcr_Regulatory_Elem"/>
</dbReference>
<accession>A0A6A6SRM2</accession>
<dbReference type="AlphaFoldDB" id="A0A6A6SRM2"/>
<evidence type="ECO:0000313" key="9">
    <source>
        <dbReference type="EMBL" id="KAF2650446.1"/>
    </source>
</evidence>
<dbReference type="PANTHER" id="PTHR31313">
    <property type="entry name" value="TY1 ENHANCER ACTIVATOR"/>
    <property type="match status" value="1"/>
</dbReference>
<keyword evidence="10" id="KW-1185">Reference proteome</keyword>
<evidence type="ECO:0000256" key="5">
    <source>
        <dbReference type="ARBA" id="ARBA00023163"/>
    </source>
</evidence>
<feature type="compositionally biased region" description="Polar residues" evidence="7">
    <location>
        <begin position="592"/>
        <end position="601"/>
    </location>
</feature>
<protein>
    <recommendedName>
        <fullName evidence="8">Xylanolytic transcriptional activator regulatory domain-containing protein</fullName>
    </recommendedName>
</protein>
<evidence type="ECO:0000259" key="8">
    <source>
        <dbReference type="SMART" id="SM00906"/>
    </source>
</evidence>
<gene>
    <name evidence="9" type="ORF">K491DRAFT_720730</name>
</gene>
<dbReference type="CDD" id="cd12148">
    <property type="entry name" value="fungal_TF_MHR"/>
    <property type="match status" value="1"/>
</dbReference>
<reference evidence="9" key="1">
    <citation type="journal article" date="2020" name="Stud. Mycol.">
        <title>101 Dothideomycetes genomes: a test case for predicting lifestyles and emergence of pathogens.</title>
        <authorList>
            <person name="Haridas S."/>
            <person name="Albert R."/>
            <person name="Binder M."/>
            <person name="Bloem J."/>
            <person name="Labutti K."/>
            <person name="Salamov A."/>
            <person name="Andreopoulos B."/>
            <person name="Baker S."/>
            <person name="Barry K."/>
            <person name="Bills G."/>
            <person name="Bluhm B."/>
            <person name="Cannon C."/>
            <person name="Castanera R."/>
            <person name="Culley D."/>
            <person name="Daum C."/>
            <person name="Ezra D."/>
            <person name="Gonzalez J."/>
            <person name="Henrissat B."/>
            <person name="Kuo A."/>
            <person name="Liang C."/>
            <person name="Lipzen A."/>
            <person name="Lutzoni F."/>
            <person name="Magnuson J."/>
            <person name="Mondo S."/>
            <person name="Nolan M."/>
            <person name="Ohm R."/>
            <person name="Pangilinan J."/>
            <person name="Park H.-J."/>
            <person name="Ramirez L."/>
            <person name="Alfaro M."/>
            <person name="Sun H."/>
            <person name="Tritt A."/>
            <person name="Yoshinaga Y."/>
            <person name="Zwiers L.-H."/>
            <person name="Turgeon B."/>
            <person name="Goodwin S."/>
            <person name="Spatafora J."/>
            <person name="Crous P."/>
            <person name="Grigoriev I."/>
        </authorList>
    </citation>
    <scope>NUCLEOTIDE SEQUENCE</scope>
    <source>
        <strain evidence="9">CBS 122681</strain>
    </source>
</reference>
<dbReference type="GO" id="GO:0006351">
    <property type="term" value="P:DNA-templated transcription"/>
    <property type="evidence" value="ECO:0007669"/>
    <property type="project" value="InterPro"/>
</dbReference>
<keyword evidence="3" id="KW-0805">Transcription regulation</keyword>
<dbReference type="GO" id="GO:0008270">
    <property type="term" value="F:zinc ion binding"/>
    <property type="evidence" value="ECO:0007669"/>
    <property type="project" value="InterPro"/>
</dbReference>
<name>A0A6A6SRM2_9PLEO</name>
<feature type="region of interest" description="Disordered" evidence="7">
    <location>
        <begin position="1"/>
        <end position="27"/>
    </location>
</feature>
<evidence type="ECO:0000256" key="2">
    <source>
        <dbReference type="ARBA" id="ARBA00022833"/>
    </source>
</evidence>
<evidence type="ECO:0000256" key="3">
    <source>
        <dbReference type="ARBA" id="ARBA00023015"/>
    </source>
</evidence>
<keyword evidence="5" id="KW-0804">Transcription</keyword>
<evidence type="ECO:0000256" key="1">
    <source>
        <dbReference type="ARBA" id="ARBA00022723"/>
    </source>
</evidence>
<dbReference type="PANTHER" id="PTHR31313:SF81">
    <property type="entry name" value="TY1 ENHANCER ACTIVATOR"/>
    <property type="match status" value="1"/>
</dbReference>
<evidence type="ECO:0000313" key="10">
    <source>
        <dbReference type="Proteomes" id="UP000799324"/>
    </source>
</evidence>
<keyword evidence="1" id="KW-0479">Metal-binding</keyword>
<dbReference type="Pfam" id="PF04082">
    <property type="entry name" value="Fungal_trans"/>
    <property type="match status" value="1"/>
</dbReference>
<evidence type="ECO:0000256" key="6">
    <source>
        <dbReference type="ARBA" id="ARBA00023242"/>
    </source>
</evidence>
<sequence>MEEDSESQTTPLYDDEPPPYRAGSPPVAVAPPVDVTIQSKAILGKLAPQPVKFDMASGRVRFFGPTTNMHILTRTNSDPSKTPETFWPISTLVRDLTPDTHDYLIDLFFDCHNSALHIVHKWAFFDDLRTGGTQFYSNFLHMAMLAEGYRYTDKNRADIKKLACPGSDSSVFHTKAKKMAELELVKPGGVPSIQAFFLLGDLEVGIGRDDTGWMFAGMSFRLLFDVGLHVDPLELRLTEREVQIRHMVLWACIMNDVYWSLYLGRPTMLKASDIAPACLNKDFDRLIESQTRTYAYEKTIETRVYEALLQLMDLLEPLCETRDLRKNLNASDAYLKIATMDRRLNNWYSELPERLRWQEDNIKTAPSTLYLLHTQYHTALILLHRTFPAQATPISSSRHSGSTHFSVLSRNVCVSNAVQVAEIMSRYRKRFPIQRVFVTGLQHIGTAATALMAEISMLQPNTGVDGERDKAERSRLLEHLSELRDVMQEMSDMYQPAKLMANVVGHFIRDSAEGPTKGDAVNPGSHAADMSAGSSSKQPIVVPSTAHGTRASTLAPPDFTTSANISSSLAIPPSSSSSHLQSHTQSLIRGTATPSRATPSRGTLTPVFGNPSYDPSAGVGLPFLPSSWFEEMNWEEDTEFLNLMGLKDLQNAGLASGAGEFGVGSVGGLEDLDGVGAGGGAGGGLYDG</sequence>
<dbReference type="EMBL" id="MU004454">
    <property type="protein sequence ID" value="KAF2650446.1"/>
    <property type="molecule type" value="Genomic_DNA"/>
</dbReference>
<feature type="region of interest" description="Disordered" evidence="7">
    <location>
        <begin position="514"/>
        <end position="539"/>
    </location>
</feature>
<keyword evidence="2" id="KW-0862">Zinc</keyword>
<feature type="compositionally biased region" description="Low complexity" evidence="7">
    <location>
        <begin position="570"/>
        <end position="586"/>
    </location>
</feature>